<evidence type="ECO:0000313" key="7">
    <source>
        <dbReference type="Proteomes" id="UP000501705"/>
    </source>
</evidence>
<dbReference type="InterPro" id="IPR036390">
    <property type="entry name" value="WH_DNA-bd_sf"/>
</dbReference>
<keyword evidence="3" id="KW-0804">Transcription</keyword>
<accession>A0A6G9XRI2</accession>
<evidence type="ECO:0000313" key="6">
    <source>
        <dbReference type="EMBL" id="QIS03515.1"/>
    </source>
</evidence>
<dbReference type="Gene3D" id="1.10.10.10">
    <property type="entry name" value="Winged helix-like DNA-binding domain superfamily/Winged helix DNA-binding domain"/>
    <property type="match status" value="1"/>
</dbReference>
<protein>
    <submittedName>
        <fullName evidence="6">Transcriptional regulator</fullName>
    </submittedName>
</protein>
<keyword evidence="1" id="KW-0805">Transcription regulation</keyword>
<dbReference type="PANTHER" id="PTHR33204:SF37">
    <property type="entry name" value="HTH-TYPE TRANSCRIPTIONAL REGULATOR YODB"/>
    <property type="match status" value="1"/>
</dbReference>
<dbReference type="PROSITE" id="PS51118">
    <property type="entry name" value="HTH_HXLR"/>
    <property type="match status" value="1"/>
</dbReference>
<dbReference type="RefSeq" id="WP_167462584.1">
    <property type="nucleotide sequence ID" value="NZ_CP046171.1"/>
</dbReference>
<dbReference type="SUPFAM" id="SSF46785">
    <property type="entry name" value="Winged helix' DNA-binding domain"/>
    <property type="match status" value="1"/>
</dbReference>
<proteinExistence type="predicted"/>
<keyword evidence="2" id="KW-0238">DNA-binding</keyword>
<evidence type="ECO:0000256" key="3">
    <source>
        <dbReference type="ARBA" id="ARBA00023163"/>
    </source>
</evidence>
<name>A0A6G9XRI2_NOCBR</name>
<dbReference type="InterPro" id="IPR036388">
    <property type="entry name" value="WH-like_DNA-bd_sf"/>
</dbReference>
<dbReference type="InterPro" id="IPR002577">
    <property type="entry name" value="HTH_HxlR"/>
</dbReference>
<evidence type="ECO:0000256" key="1">
    <source>
        <dbReference type="ARBA" id="ARBA00023015"/>
    </source>
</evidence>
<feature type="domain" description="HTH hxlR-type" evidence="5">
    <location>
        <begin position="25"/>
        <end position="114"/>
    </location>
</feature>
<feature type="region of interest" description="Disordered" evidence="4">
    <location>
        <begin position="1"/>
        <end position="23"/>
    </location>
</feature>
<organism evidence="6 7">
    <name type="scientific">Nocardia brasiliensis</name>
    <dbReference type="NCBI Taxonomy" id="37326"/>
    <lineage>
        <taxon>Bacteria</taxon>
        <taxon>Bacillati</taxon>
        <taxon>Actinomycetota</taxon>
        <taxon>Actinomycetes</taxon>
        <taxon>Mycobacteriales</taxon>
        <taxon>Nocardiaceae</taxon>
        <taxon>Nocardia</taxon>
    </lineage>
</organism>
<gene>
    <name evidence="6" type="ORF">F5X71_15365</name>
</gene>
<dbReference type="Proteomes" id="UP000501705">
    <property type="component" value="Chromosome"/>
</dbReference>
<evidence type="ECO:0000256" key="4">
    <source>
        <dbReference type="SAM" id="MobiDB-lite"/>
    </source>
</evidence>
<dbReference type="GO" id="GO:0003677">
    <property type="term" value="F:DNA binding"/>
    <property type="evidence" value="ECO:0007669"/>
    <property type="project" value="UniProtKB-KW"/>
</dbReference>
<dbReference type="AlphaFoldDB" id="A0A6G9XRI2"/>
<dbReference type="EMBL" id="CP046171">
    <property type="protein sequence ID" value="QIS03515.1"/>
    <property type="molecule type" value="Genomic_DNA"/>
</dbReference>
<evidence type="ECO:0000256" key="2">
    <source>
        <dbReference type="ARBA" id="ARBA00023125"/>
    </source>
</evidence>
<evidence type="ECO:0000259" key="5">
    <source>
        <dbReference type="PROSITE" id="PS51118"/>
    </source>
</evidence>
<dbReference type="PANTHER" id="PTHR33204">
    <property type="entry name" value="TRANSCRIPTIONAL REGULATOR, MARR FAMILY"/>
    <property type="match status" value="1"/>
</dbReference>
<reference evidence="6 7" key="1">
    <citation type="journal article" date="2019" name="ACS Chem. Biol.">
        <title>Identification and Mobilization of a Cryptic Antibiotic Biosynthesis Gene Locus from a Human-Pathogenic Nocardia Isolate.</title>
        <authorList>
            <person name="Herisse M."/>
            <person name="Ishida K."/>
            <person name="Porter J.L."/>
            <person name="Howden B."/>
            <person name="Hertweck C."/>
            <person name="Stinear T.P."/>
            <person name="Pidot S.J."/>
        </authorList>
    </citation>
    <scope>NUCLEOTIDE SEQUENCE [LARGE SCALE GENOMIC DNA]</scope>
    <source>
        <strain evidence="6 7">AUSMDU00024985</strain>
    </source>
</reference>
<dbReference type="Pfam" id="PF01638">
    <property type="entry name" value="HxlR"/>
    <property type="match status" value="1"/>
</dbReference>
<sequence>MVASDSEASKSPAVGRPARGSRSGRPIMVLLDLLGRRWTLRVLWELRDGRPVTFREAQARCGGISASVLNDRLRELRDARIVTAAPDGYQLSPDGVDLVAALAPLQVWVQRWAE</sequence>